<dbReference type="OrthoDB" id="59229at2759"/>
<dbReference type="GO" id="GO:0016491">
    <property type="term" value="F:oxidoreductase activity"/>
    <property type="evidence" value="ECO:0007669"/>
    <property type="project" value="UniProtKB-KW"/>
</dbReference>
<keyword evidence="4" id="KW-0809">Transit peptide</keyword>
<dbReference type="InterPro" id="IPR036249">
    <property type="entry name" value="Thioredoxin-like_sf"/>
</dbReference>
<dbReference type="SUPFAM" id="SSF52833">
    <property type="entry name" value="Thioredoxin-like"/>
    <property type="match status" value="1"/>
</dbReference>
<keyword evidence="5" id="KW-0560">Oxidoreductase</keyword>
<evidence type="ECO:0000256" key="3">
    <source>
        <dbReference type="ARBA" id="ARBA00009734"/>
    </source>
</evidence>
<dbReference type="EMBL" id="HF936171">
    <property type="protein sequence ID" value="CCX33735.1"/>
    <property type="molecule type" value="Genomic_DNA"/>
</dbReference>
<protein>
    <submittedName>
        <fullName evidence="7">Similar to Putative redox protein fmp46, mitochondrial acc. no. Q9UTA2</fullName>
    </submittedName>
</protein>
<evidence type="ECO:0000256" key="4">
    <source>
        <dbReference type="ARBA" id="ARBA00022946"/>
    </source>
</evidence>
<evidence type="ECO:0000313" key="7">
    <source>
        <dbReference type="EMBL" id="CCX33735.1"/>
    </source>
</evidence>
<dbReference type="eggNOG" id="ENOG502S4MH">
    <property type="taxonomic scope" value="Eukaryota"/>
</dbReference>
<dbReference type="GO" id="GO:0005739">
    <property type="term" value="C:mitochondrion"/>
    <property type="evidence" value="ECO:0007669"/>
    <property type="project" value="UniProtKB-SubCell"/>
</dbReference>
<dbReference type="Proteomes" id="UP000018144">
    <property type="component" value="Unassembled WGS sequence"/>
</dbReference>
<comment type="function">
    <text evidence="1">Putative mitochondrial redox protein which could be involved in the reduction of small toxic molecules.</text>
</comment>
<dbReference type="AlphaFoldDB" id="U4LP60"/>
<dbReference type="PANTHER" id="PTHR28071:SF1">
    <property type="entry name" value="REDOX PROTEIN FMP46, MITOCHONDRIAL-RELATED"/>
    <property type="match status" value="1"/>
</dbReference>
<accession>U4LP60</accession>
<dbReference type="OMA" id="IVDWNNG"/>
<reference evidence="7 8" key="1">
    <citation type="journal article" date="2013" name="PLoS Genet.">
        <title>The genome and development-dependent transcriptomes of Pyronema confluens: a window into fungal evolution.</title>
        <authorList>
            <person name="Traeger S."/>
            <person name="Altegoer F."/>
            <person name="Freitag M."/>
            <person name="Gabaldon T."/>
            <person name="Kempken F."/>
            <person name="Kumar A."/>
            <person name="Marcet-Houben M."/>
            <person name="Poggeler S."/>
            <person name="Stajich J.E."/>
            <person name="Nowrousian M."/>
        </authorList>
    </citation>
    <scope>NUCLEOTIDE SEQUENCE [LARGE SCALE GENOMIC DNA]</scope>
    <source>
        <strain evidence="8">CBS 100304</strain>
        <tissue evidence="7">Vegetative mycelium</tissue>
    </source>
</reference>
<evidence type="ECO:0000256" key="5">
    <source>
        <dbReference type="ARBA" id="ARBA00023002"/>
    </source>
</evidence>
<dbReference type="Gene3D" id="3.40.30.10">
    <property type="entry name" value="Glutaredoxin"/>
    <property type="match status" value="1"/>
</dbReference>
<evidence type="ECO:0000256" key="1">
    <source>
        <dbReference type="ARBA" id="ARBA00002963"/>
    </source>
</evidence>
<organism evidence="7 8">
    <name type="scientific">Pyronema omphalodes (strain CBS 100304)</name>
    <name type="common">Pyronema confluens</name>
    <dbReference type="NCBI Taxonomy" id="1076935"/>
    <lineage>
        <taxon>Eukaryota</taxon>
        <taxon>Fungi</taxon>
        <taxon>Dikarya</taxon>
        <taxon>Ascomycota</taxon>
        <taxon>Pezizomycotina</taxon>
        <taxon>Pezizomycetes</taxon>
        <taxon>Pezizales</taxon>
        <taxon>Pyronemataceae</taxon>
        <taxon>Pyronema</taxon>
    </lineage>
</organism>
<dbReference type="PANTHER" id="PTHR28071">
    <property type="entry name" value="REDOX PROTEIN FMP46, MITOCHONDRIAL-RELATED"/>
    <property type="match status" value="1"/>
</dbReference>
<evidence type="ECO:0000313" key="8">
    <source>
        <dbReference type="Proteomes" id="UP000018144"/>
    </source>
</evidence>
<keyword evidence="6" id="KW-0496">Mitochondrion</keyword>
<evidence type="ECO:0000256" key="2">
    <source>
        <dbReference type="ARBA" id="ARBA00004173"/>
    </source>
</evidence>
<name>U4LP60_PYROM</name>
<dbReference type="Pfam" id="PF07955">
    <property type="entry name" value="DUF1687"/>
    <property type="match status" value="1"/>
</dbReference>
<evidence type="ECO:0000256" key="6">
    <source>
        <dbReference type="ARBA" id="ARBA00023128"/>
    </source>
</evidence>
<comment type="similarity">
    <text evidence="3">Belongs to the FMP46 family.</text>
</comment>
<comment type="subcellular location">
    <subcellularLocation>
        <location evidence="2">Mitochondrion</location>
    </subcellularLocation>
</comment>
<gene>
    <name evidence="7" type="ORF">PCON_01740</name>
</gene>
<sequence length="138" mass="14668">MITSTQIHHKTLDVLTLFHAPSSPASVSILNTLKTASAHATSSSLTGKKPTASFELDVIEAPNGPTPDQLKSILEFVGKNRVGELVKGANTVGDAVSILKRGSDAFTRPTVVDWNNGRVVIGPDEKAVKKLVETLPRD</sequence>
<proteinExistence type="inferred from homology"/>
<dbReference type="InterPro" id="IPR012882">
    <property type="entry name" value="Fmp46"/>
</dbReference>
<keyword evidence="8" id="KW-1185">Reference proteome</keyword>